<dbReference type="SUPFAM" id="SSF52540">
    <property type="entry name" value="P-loop containing nucleoside triphosphate hydrolases"/>
    <property type="match status" value="2"/>
</dbReference>
<dbReference type="PANTHER" id="PTHR32182">
    <property type="entry name" value="DNA REPLICATION AND REPAIR PROTEIN RECF"/>
    <property type="match status" value="1"/>
</dbReference>
<dbReference type="EMBL" id="SWRL01000001">
    <property type="protein sequence ID" value="NFH60705.1"/>
    <property type="molecule type" value="Genomic_DNA"/>
</dbReference>
<evidence type="ECO:0000256" key="1">
    <source>
        <dbReference type="SAM" id="Coils"/>
    </source>
</evidence>
<sequence length="719" mass="86571">MELLYIWIGNYKDIFKKQEFNFGRKEVFKYDKKNKIINITYENNYFDKFFGGNIINITALVGENGSGKSTILDIIKNFFNNPSSLVEYGFVFVFKCNEEYNIYYTKDLVLKVKDNGMEKNLNDFFTEHCEIDKYMCFDEIDLLYKSHKVYFSNVFSGRIIDKNSEIGITDEKNIPRKNDYIHNITTDRLMMVNKYEYNYILFDVNIFESTEIIKQIEFLFSKEYSYIKGKLRNLKEINCLKIEIDDTFFDIKEDINQLTTCGKNKKITYFNYNQILPIQMIKDRFYELMNEELEYNKTGKRFRIQFLKNLMIYYFNNVSNVDLEFAINNNKRSILNFSNKLDVDIKSWTYTNLYKNIENFFLEWSKVLKENIIYMKKKSFENKDQEFINRYKNKEIEKINNFKKLIKEAEKMESIIKEAEKNNTEDYNYFININVKENKEKIIDFIKVFYKTIIYKRFLRFNYIDSNRIDNYELSSGEMAYLTMFSRFYKILNEIKEVSKNEKHKDKIKNILILMDEPELYMHPNWQRLFIQNSIYFFQELFKGYNLQIILTSNTPFLASDLPKENIIFFKNKDGQCKICDNDNLQQTFGSNIHTLLTNSFFMDNTIGEFANQKIKAVARDLTEKSKEDILNIDGRKEEIEYIIKNIGEPVIKRKLQDMYKNKFSKEIEHYELQIQKLKKEKAELETKLKDNELHDIDSVMKLLDEKIRELKEKVGDKV</sequence>
<feature type="domain" description="Endonuclease GajA/Old nuclease/RecF-like AAA" evidence="2">
    <location>
        <begin position="54"/>
        <end position="559"/>
    </location>
</feature>
<keyword evidence="1" id="KW-0175">Coiled coil</keyword>
<reference evidence="3" key="1">
    <citation type="submission" date="2019-04" db="EMBL/GenBank/DDBJ databases">
        <title>Genome sequencing of Clostridium botulinum Groups I-IV and Clostridium butyricum.</title>
        <authorList>
            <person name="Brunt J."/>
            <person name="Van Vliet A.H.M."/>
            <person name="Stringer S.C."/>
            <person name="Carter A.T."/>
            <person name="Peck M.W."/>
        </authorList>
    </citation>
    <scope>NUCLEOTIDE SEQUENCE</scope>
    <source>
        <strain evidence="3">IFR 15/031</strain>
    </source>
</reference>
<dbReference type="Gene3D" id="3.40.50.300">
    <property type="entry name" value="P-loop containing nucleotide triphosphate hydrolases"/>
    <property type="match status" value="2"/>
</dbReference>
<accession>A0A6G4EBZ1</accession>
<feature type="coiled-coil region" evidence="1">
    <location>
        <begin position="392"/>
        <end position="422"/>
    </location>
</feature>
<dbReference type="GO" id="GO:0000731">
    <property type="term" value="P:DNA synthesis involved in DNA repair"/>
    <property type="evidence" value="ECO:0007669"/>
    <property type="project" value="TreeGrafter"/>
</dbReference>
<dbReference type="PANTHER" id="PTHR32182:SF22">
    <property type="entry name" value="ATP-DEPENDENT ENDONUCLEASE, OLD FAMILY-RELATED"/>
    <property type="match status" value="1"/>
</dbReference>
<dbReference type="InterPro" id="IPR027417">
    <property type="entry name" value="P-loop_NTPase"/>
</dbReference>
<proteinExistence type="predicted"/>
<comment type="caution">
    <text evidence="3">The sequence shown here is derived from an EMBL/GenBank/DDBJ whole genome shotgun (WGS) entry which is preliminary data.</text>
</comment>
<gene>
    <name evidence="3" type="ORF">FC962_02080</name>
</gene>
<name>A0A6G4EBZ1_CLOBO</name>
<dbReference type="GO" id="GO:0006302">
    <property type="term" value="P:double-strand break repair"/>
    <property type="evidence" value="ECO:0007669"/>
    <property type="project" value="TreeGrafter"/>
</dbReference>
<dbReference type="AlphaFoldDB" id="A0A6G4EBZ1"/>
<evidence type="ECO:0000259" key="2">
    <source>
        <dbReference type="Pfam" id="PF13175"/>
    </source>
</evidence>
<dbReference type="InterPro" id="IPR041685">
    <property type="entry name" value="AAA_GajA/Old/RecF-like"/>
</dbReference>
<feature type="coiled-coil region" evidence="1">
    <location>
        <begin position="661"/>
        <end position="714"/>
    </location>
</feature>
<dbReference type="RefSeq" id="WP_152550336.1">
    <property type="nucleotide sequence ID" value="NZ_CP013247.1"/>
</dbReference>
<evidence type="ECO:0000313" key="3">
    <source>
        <dbReference type="EMBL" id="NFH60705.1"/>
    </source>
</evidence>
<protein>
    <recommendedName>
        <fullName evidence="2">Endonuclease GajA/Old nuclease/RecF-like AAA domain-containing protein</fullName>
    </recommendedName>
</protein>
<dbReference type="Pfam" id="PF13175">
    <property type="entry name" value="AAA_15"/>
    <property type="match status" value="1"/>
</dbReference>
<organism evidence="3">
    <name type="scientific">Clostridium botulinum</name>
    <dbReference type="NCBI Taxonomy" id="1491"/>
    <lineage>
        <taxon>Bacteria</taxon>
        <taxon>Bacillati</taxon>
        <taxon>Bacillota</taxon>
        <taxon>Clostridia</taxon>
        <taxon>Eubacteriales</taxon>
        <taxon>Clostridiaceae</taxon>
        <taxon>Clostridium</taxon>
    </lineage>
</organism>